<reference evidence="2 4" key="1">
    <citation type="journal article" date="2020" name="Stud. Mycol.">
        <title>101 Dothideomycetes genomes: a test case for predicting lifestyles and emergence of pathogens.</title>
        <authorList>
            <person name="Haridas S."/>
            <person name="Albert R."/>
            <person name="Binder M."/>
            <person name="Bloem J."/>
            <person name="Labutti K."/>
            <person name="Salamov A."/>
            <person name="Andreopoulos B."/>
            <person name="Baker S."/>
            <person name="Barry K."/>
            <person name="Bills G."/>
            <person name="Bluhm B."/>
            <person name="Cannon C."/>
            <person name="Castanera R."/>
            <person name="Culley D."/>
            <person name="Daum C."/>
            <person name="Ezra D."/>
            <person name="Gonzalez J."/>
            <person name="Henrissat B."/>
            <person name="Kuo A."/>
            <person name="Liang C."/>
            <person name="Lipzen A."/>
            <person name="Lutzoni F."/>
            <person name="Magnuson J."/>
            <person name="Mondo S."/>
            <person name="Nolan M."/>
            <person name="Ohm R."/>
            <person name="Pangilinan J."/>
            <person name="Park H.-J."/>
            <person name="Ramirez L."/>
            <person name="Alfaro M."/>
            <person name="Sun H."/>
            <person name="Tritt A."/>
            <person name="Yoshinaga Y."/>
            <person name="Zwiers L.-H."/>
            <person name="Turgeon B."/>
            <person name="Goodwin S."/>
            <person name="Spatafora J."/>
            <person name="Crous P."/>
            <person name="Grigoriev I."/>
        </authorList>
    </citation>
    <scope>NUCLEOTIDE SEQUENCE</scope>
    <source>
        <strain evidence="2 4">CBS 304.34</strain>
    </source>
</reference>
<dbReference type="GeneID" id="54469632"/>
<accession>A0A6A6YJ08</accession>
<evidence type="ECO:0000313" key="4">
    <source>
        <dbReference type="RefSeq" id="XP_033575513.1"/>
    </source>
</evidence>
<feature type="transmembrane region" description="Helical" evidence="1">
    <location>
        <begin position="12"/>
        <end position="37"/>
    </location>
</feature>
<keyword evidence="3" id="KW-1185">Reference proteome</keyword>
<sequence length="169" mass="17453">MPSPTASRTPVAMGIAAPVLVLVAFAAAVAVAVVALADEESVLLSLFELDVALDAELDAVVRVVDITDGREVGVADDGVAVEGVADSVADVGVAAVGEDSADVPAEAWETVAGTGVKGLPQEEVVEAEARARGPRAMRRVVRRILAAFDSFSAGCSRLVRFEKWVLERA</sequence>
<evidence type="ECO:0000313" key="3">
    <source>
        <dbReference type="Proteomes" id="UP000504636"/>
    </source>
</evidence>
<evidence type="ECO:0000313" key="2">
    <source>
        <dbReference type="EMBL" id="KAF2808549.1"/>
    </source>
</evidence>
<protein>
    <submittedName>
        <fullName evidence="2 4">Uncharacterized protein</fullName>
    </submittedName>
</protein>
<reference evidence="4" key="2">
    <citation type="submission" date="2020-04" db="EMBL/GenBank/DDBJ databases">
        <authorList>
            <consortium name="NCBI Genome Project"/>
        </authorList>
    </citation>
    <scope>NUCLEOTIDE SEQUENCE</scope>
    <source>
        <strain evidence="4">CBS 304.34</strain>
    </source>
</reference>
<dbReference type="AlphaFoldDB" id="A0A6A6YJ08"/>
<keyword evidence="1" id="KW-0472">Membrane</keyword>
<dbReference type="EMBL" id="MU003703">
    <property type="protein sequence ID" value="KAF2808549.1"/>
    <property type="molecule type" value="Genomic_DNA"/>
</dbReference>
<gene>
    <name evidence="2 4" type="ORF">BDZ99DRAFT_57838</name>
</gene>
<dbReference type="RefSeq" id="XP_033575513.1">
    <property type="nucleotide sequence ID" value="XM_033728739.1"/>
</dbReference>
<reference evidence="4" key="3">
    <citation type="submission" date="2025-04" db="UniProtKB">
        <authorList>
            <consortium name="RefSeq"/>
        </authorList>
    </citation>
    <scope>IDENTIFICATION</scope>
    <source>
        <strain evidence="4">CBS 304.34</strain>
    </source>
</reference>
<evidence type="ECO:0000256" key="1">
    <source>
        <dbReference type="SAM" id="Phobius"/>
    </source>
</evidence>
<organism evidence="2">
    <name type="scientific">Mytilinidion resinicola</name>
    <dbReference type="NCBI Taxonomy" id="574789"/>
    <lineage>
        <taxon>Eukaryota</taxon>
        <taxon>Fungi</taxon>
        <taxon>Dikarya</taxon>
        <taxon>Ascomycota</taxon>
        <taxon>Pezizomycotina</taxon>
        <taxon>Dothideomycetes</taxon>
        <taxon>Pleosporomycetidae</taxon>
        <taxon>Mytilinidiales</taxon>
        <taxon>Mytilinidiaceae</taxon>
        <taxon>Mytilinidion</taxon>
    </lineage>
</organism>
<name>A0A6A6YJ08_9PEZI</name>
<dbReference type="Proteomes" id="UP000504636">
    <property type="component" value="Unplaced"/>
</dbReference>
<proteinExistence type="predicted"/>
<keyword evidence="1" id="KW-0812">Transmembrane</keyword>
<keyword evidence="1" id="KW-1133">Transmembrane helix</keyword>